<evidence type="ECO:0000313" key="1">
    <source>
        <dbReference type="EMBL" id="CAB3681309.1"/>
    </source>
</evidence>
<evidence type="ECO:0000313" key="2">
    <source>
        <dbReference type="Proteomes" id="UP000494269"/>
    </source>
</evidence>
<reference evidence="1 2" key="1">
    <citation type="submission" date="2020-04" db="EMBL/GenBank/DDBJ databases">
        <authorList>
            <person name="De Canck E."/>
        </authorList>
    </citation>
    <scope>NUCLEOTIDE SEQUENCE [LARGE SCALE GENOMIC DNA]</scope>
    <source>
        <strain evidence="1 2">LMG 3441</strain>
    </source>
</reference>
<accession>A0A6S6ZJ38</accession>
<name>A0A6S6ZJ38_9BURK</name>
<gene>
    <name evidence="1" type="ORF">LMG3441_01611</name>
</gene>
<organism evidence="1 2">
    <name type="scientific">Achromobacter kerstersii</name>
    <dbReference type="NCBI Taxonomy" id="1353890"/>
    <lineage>
        <taxon>Bacteria</taxon>
        <taxon>Pseudomonadati</taxon>
        <taxon>Pseudomonadota</taxon>
        <taxon>Betaproteobacteria</taxon>
        <taxon>Burkholderiales</taxon>
        <taxon>Alcaligenaceae</taxon>
        <taxon>Achromobacter</taxon>
    </lineage>
</organism>
<keyword evidence="2" id="KW-1185">Reference proteome</keyword>
<dbReference type="Proteomes" id="UP000494269">
    <property type="component" value="Unassembled WGS sequence"/>
</dbReference>
<dbReference type="EMBL" id="CADIJQ010000001">
    <property type="protein sequence ID" value="CAB3681309.1"/>
    <property type="molecule type" value="Genomic_DNA"/>
</dbReference>
<dbReference type="AlphaFoldDB" id="A0A6S6ZJ38"/>
<proteinExistence type="predicted"/>
<protein>
    <submittedName>
        <fullName evidence="1">Uncharacterized protein</fullName>
    </submittedName>
</protein>
<sequence>MVDEMTDHTRAPVMPEPAFDSYSLNGDDFQEGCASEALQALDDDGRLTLGTEYRLGVAERPDPADFFDVNHLIEQMQECAHDVGGEFAEDYLADLTEDQVKNLRQVVNAWLSSVNPQVNFFSVKQIQTFKVTQEDIDEYHGRAGTEAA</sequence>